<organism evidence="1 2">
    <name type="scientific">Smallanthus sonchifolius</name>
    <dbReference type="NCBI Taxonomy" id="185202"/>
    <lineage>
        <taxon>Eukaryota</taxon>
        <taxon>Viridiplantae</taxon>
        <taxon>Streptophyta</taxon>
        <taxon>Embryophyta</taxon>
        <taxon>Tracheophyta</taxon>
        <taxon>Spermatophyta</taxon>
        <taxon>Magnoliopsida</taxon>
        <taxon>eudicotyledons</taxon>
        <taxon>Gunneridae</taxon>
        <taxon>Pentapetalae</taxon>
        <taxon>asterids</taxon>
        <taxon>campanulids</taxon>
        <taxon>Asterales</taxon>
        <taxon>Asteraceae</taxon>
        <taxon>Asteroideae</taxon>
        <taxon>Heliantheae alliance</taxon>
        <taxon>Millerieae</taxon>
        <taxon>Smallanthus</taxon>
    </lineage>
</organism>
<protein>
    <submittedName>
        <fullName evidence="1">Uncharacterized protein</fullName>
    </submittedName>
</protein>
<evidence type="ECO:0000313" key="1">
    <source>
        <dbReference type="EMBL" id="KAI3784790.1"/>
    </source>
</evidence>
<keyword evidence="2" id="KW-1185">Reference proteome</keyword>
<dbReference type="Proteomes" id="UP001056120">
    <property type="component" value="Linkage Group LG14"/>
</dbReference>
<proteinExistence type="predicted"/>
<reference evidence="1 2" key="2">
    <citation type="journal article" date="2022" name="Mol. Ecol. Resour.">
        <title>The genomes of chicory, endive, great burdock and yacon provide insights into Asteraceae paleo-polyploidization history and plant inulin production.</title>
        <authorList>
            <person name="Fan W."/>
            <person name="Wang S."/>
            <person name="Wang H."/>
            <person name="Wang A."/>
            <person name="Jiang F."/>
            <person name="Liu H."/>
            <person name="Zhao H."/>
            <person name="Xu D."/>
            <person name="Zhang Y."/>
        </authorList>
    </citation>
    <scope>NUCLEOTIDE SEQUENCE [LARGE SCALE GENOMIC DNA]</scope>
    <source>
        <strain evidence="2">cv. Yunnan</strain>
        <tissue evidence="1">Leaves</tissue>
    </source>
</reference>
<evidence type="ECO:0000313" key="2">
    <source>
        <dbReference type="Proteomes" id="UP001056120"/>
    </source>
</evidence>
<sequence length="122" mass="13701">MVFKSIKESVYVFEVRKQMWWWCGFFLAEKGKWGGGLGLEILISFQDLASKAKLNPLVCLADHIRPLEIEEPLCKIKSTVAEASSAEAILHVSSILTSTNTQVLMSNGQHKKLVDELFGVKY</sequence>
<name>A0ACB9GP91_9ASTR</name>
<accession>A0ACB9GP91</accession>
<gene>
    <name evidence="1" type="ORF">L1987_43895</name>
</gene>
<comment type="caution">
    <text evidence="1">The sequence shown here is derived from an EMBL/GenBank/DDBJ whole genome shotgun (WGS) entry which is preliminary data.</text>
</comment>
<dbReference type="EMBL" id="CM042031">
    <property type="protein sequence ID" value="KAI3784790.1"/>
    <property type="molecule type" value="Genomic_DNA"/>
</dbReference>
<reference evidence="2" key="1">
    <citation type="journal article" date="2022" name="Mol. Ecol. Resour.">
        <title>The genomes of chicory, endive, great burdock and yacon provide insights into Asteraceae palaeo-polyploidization history and plant inulin production.</title>
        <authorList>
            <person name="Fan W."/>
            <person name="Wang S."/>
            <person name="Wang H."/>
            <person name="Wang A."/>
            <person name="Jiang F."/>
            <person name="Liu H."/>
            <person name="Zhao H."/>
            <person name="Xu D."/>
            <person name="Zhang Y."/>
        </authorList>
    </citation>
    <scope>NUCLEOTIDE SEQUENCE [LARGE SCALE GENOMIC DNA]</scope>
    <source>
        <strain evidence="2">cv. Yunnan</strain>
    </source>
</reference>